<organism evidence="1 3">
    <name type="scientific">Medicago truncatula</name>
    <name type="common">Barrel medic</name>
    <name type="synonym">Medicago tribuloides</name>
    <dbReference type="NCBI Taxonomy" id="3880"/>
    <lineage>
        <taxon>Eukaryota</taxon>
        <taxon>Viridiplantae</taxon>
        <taxon>Streptophyta</taxon>
        <taxon>Embryophyta</taxon>
        <taxon>Tracheophyta</taxon>
        <taxon>Spermatophyta</taxon>
        <taxon>Magnoliopsida</taxon>
        <taxon>eudicotyledons</taxon>
        <taxon>Gunneridae</taxon>
        <taxon>Pentapetalae</taxon>
        <taxon>rosids</taxon>
        <taxon>fabids</taxon>
        <taxon>Fabales</taxon>
        <taxon>Fabaceae</taxon>
        <taxon>Papilionoideae</taxon>
        <taxon>50 kb inversion clade</taxon>
        <taxon>NPAAA clade</taxon>
        <taxon>Hologalegina</taxon>
        <taxon>IRL clade</taxon>
        <taxon>Trifolieae</taxon>
        <taxon>Medicago</taxon>
    </lineage>
</organism>
<gene>
    <name evidence="1" type="ordered locus">MTR_2g451420</name>
</gene>
<reference evidence="1 3" key="1">
    <citation type="journal article" date="2011" name="Nature">
        <title>The Medicago genome provides insight into the evolution of rhizobial symbioses.</title>
        <authorList>
            <person name="Young N.D."/>
            <person name="Debelle F."/>
            <person name="Oldroyd G.E."/>
            <person name="Geurts R."/>
            <person name="Cannon S.B."/>
            <person name="Udvardi M.K."/>
            <person name="Benedito V.A."/>
            <person name="Mayer K.F."/>
            <person name="Gouzy J."/>
            <person name="Schoof H."/>
            <person name="Van de Peer Y."/>
            <person name="Proost S."/>
            <person name="Cook D.R."/>
            <person name="Meyers B.C."/>
            <person name="Spannagl M."/>
            <person name="Cheung F."/>
            <person name="De Mita S."/>
            <person name="Krishnakumar V."/>
            <person name="Gundlach H."/>
            <person name="Zhou S."/>
            <person name="Mudge J."/>
            <person name="Bharti A.K."/>
            <person name="Murray J.D."/>
            <person name="Naoumkina M.A."/>
            <person name="Rosen B."/>
            <person name="Silverstein K.A."/>
            <person name="Tang H."/>
            <person name="Rombauts S."/>
            <person name="Zhao P.X."/>
            <person name="Zhou P."/>
            <person name="Barbe V."/>
            <person name="Bardou P."/>
            <person name="Bechner M."/>
            <person name="Bellec A."/>
            <person name="Berger A."/>
            <person name="Berges H."/>
            <person name="Bidwell S."/>
            <person name="Bisseling T."/>
            <person name="Choisne N."/>
            <person name="Couloux A."/>
            <person name="Denny R."/>
            <person name="Deshpande S."/>
            <person name="Dai X."/>
            <person name="Doyle J.J."/>
            <person name="Dudez A.M."/>
            <person name="Farmer A.D."/>
            <person name="Fouteau S."/>
            <person name="Franken C."/>
            <person name="Gibelin C."/>
            <person name="Gish J."/>
            <person name="Goldstein S."/>
            <person name="Gonzalez A.J."/>
            <person name="Green P.J."/>
            <person name="Hallab A."/>
            <person name="Hartog M."/>
            <person name="Hua A."/>
            <person name="Humphray S.J."/>
            <person name="Jeong D.H."/>
            <person name="Jing Y."/>
            <person name="Jocker A."/>
            <person name="Kenton S.M."/>
            <person name="Kim D.J."/>
            <person name="Klee K."/>
            <person name="Lai H."/>
            <person name="Lang C."/>
            <person name="Lin S."/>
            <person name="Macmil S.L."/>
            <person name="Magdelenat G."/>
            <person name="Matthews L."/>
            <person name="McCorrison J."/>
            <person name="Monaghan E.L."/>
            <person name="Mun J.H."/>
            <person name="Najar F.Z."/>
            <person name="Nicholson C."/>
            <person name="Noirot C."/>
            <person name="O'Bleness M."/>
            <person name="Paule C.R."/>
            <person name="Poulain J."/>
            <person name="Prion F."/>
            <person name="Qin B."/>
            <person name="Qu C."/>
            <person name="Retzel E.F."/>
            <person name="Riddle C."/>
            <person name="Sallet E."/>
            <person name="Samain S."/>
            <person name="Samson N."/>
            <person name="Sanders I."/>
            <person name="Saurat O."/>
            <person name="Scarpelli C."/>
            <person name="Schiex T."/>
            <person name="Segurens B."/>
            <person name="Severin A.J."/>
            <person name="Sherrier D.J."/>
            <person name="Shi R."/>
            <person name="Sims S."/>
            <person name="Singer S.R."/>
            <person name="Sinharoy S."/>
            <person name="Sterck L."/>
            <person name="Viollet A."/>
            <person name="Wang B.B."/>
            <person name="Wang K."/>
            <person name="Wang M."/>
            <person name="Wang X."/>
            <person name="Warfsmann J."/>
            <person name="Weissenbach J."/>
            <person name="White D.D."/>
            <person name="White J.D."/>
            <person name="Wiley G.B."/>
            <person name="Wincker P."/>
            <person name="Xing Y."/>
            <person name="Yang L."/>
            <person name="Yao Z."/>
            <person name="Ying F."/>
            <person name="Zhai J."/>
            <person name="Zhou L."/>
            <person name="Zuber A."/>
            <person name="Denarie J."/>
            <person name="Dixon R.A."/>
            <person name="May G.D."/>
            <person name="Schwartz D.C."/>
            <person name="Rogers J."/>
            <person name="Quetier F."/>
            <person name="Town C.D."/>
            <person name="Roe B.A."/>
        </authorList>
    </citation>
    <scope>NUCLEOTIDE SEQUENCE [LARGE SCALE GENOMIC DNA]</scope>
    <source>
        <strain evidence="1">A17</strain>
        <strain evidence="2 3">cv. Jemalong A17</strain>
    </source>
</reference>
<dbReference type="AlphaFoldDB" id="A0A072V8I9"/>
<reference evidence="1 3" key="2">
    <citation type="journal article" date="2014" name="BMC Genomics">
        <title>An improved genome release (version Mt4.0) for the model legume Medicago truncatula.</title>
        <authorList>
            <person name="Tang H."/>
            <person name="Krishnakumar V."/>
            <person name="Bidwell S."/>
            <person name="Rosen B."/>
            <person name="Chan A."/>
            <person name="Zhou S."/>
            <person name="Gentzbittel L."/>
            <person name="Childs K.L."/>
            <person name="Yandell M."/>
            <person name="Gundlach H."/>
            <person name="Mayer K.F."/>
            <person name="Schwartz D.C."/>
            <person name="Town C.D."/>
        </authorList>
    </citation>
    <scope>GENOME REANNOTATION</scope>
    <source>
        <strain evidence="1">A17</strain>
        <strain evidence="2 3">cv. Jemalong A17</strain>
    </source>
</reference>
<evidence type="ECO:0000313" key="3">
    <source>
        <dbReference type="Proteomes" id="UP000002051"/>
    </source>
</evidence>
<dbReference type="Proteomes" id="UP000002051">
    <property type="component" value="Chromosome 2"/>
</dbReference>
<protein>
    <submittedName>
        <fullName evidence="1 2">Uncharacterized protein</fullName>
    </submittedName>
</protein>
<evidence type="ECO:0000313" key="2">
    <source>
        <dbReference type="EnsemblPlants" id="KEH37921"/>
    </source>
</evidence>
<name>A0A072V8I9_MEDTR</name>
<dbReference type="EnsemblPlants" id="KEH37921">
    <property type="protein sequence ID" value="KEH37921"/>
    <property type="gene ID" value="MTR_2g451420"/>
</dbReference>
<sequence>MVKSIEWGEVAPALITSTYYKRPSRCCMLEPIIEEEPKVILFVIGKISNPLIQARESCC</sequence>
<proteinExistence type="predicted"/>
<accession>A0A072V8I9</accession>
<reference evidence="2" key="3">
    <citation type="submission" date="2015-04" db="UniProtKB">
        <authorList>
            <consortium name="EnsemblPlants"/>
        </authorList>
    </citation>
    <scope>IDENTIFICATION</scope>
    <source>
        <strain evidence="2">cv. Jemalong A17</strain>
    </source>
</reference>
<evidence type="ECO:0000313" key="1">
    <source>
        <dbReference type="EMBL" id="KEH37921.1"/>
    </source>
</evidence>
<dbReference type="HOGENOM" id="CLU_2964297_0_0_1"/>
<dbReference type="EMBL" id="CM001218">
    <property type="protein sequence ID" value="KEH37921.1"/>
    <property type="molecule type" value="Genomic_DNA"/>
</dbReference>
<keyword evidence="3" id="KW-1185">Reference proteome</keyword>